<dbReference type="PROSITE" id="PS50975">
    <property type="entry name" value="ATP_GRASP"/>
    <property type="match status" value="1"/>
</dbReference>
<keyword evidence="4" id="KW-0436">Ligase</keyword>
<evidence type="ECO:0000256" key="1">
    <source>
        <dbReference type="PROSITE-ProRule" id="PRU00409"/>
    </source>
</evidence>
<dbReference type="InterPro" id="IPR011761">
    <property type="entry name" value="ATP-grasp"/>
</dbReference>
<comment type="caution">
    <text evidence="4">The sequence shown here is derived from an EMBL/GenBank/DDBJ whole genome shotgun (WGS) entry which is preliminary data.</text>
</comment>
<protein>
    <submittedName>
        <fullName evidence="4">Acetate--CoA ligase family protein</fullName>
    </submittedName>
</protein>
<evidence type="ECO:0000256" key="2">
    <source>
        <dbReference type="SAM" id="MobiDB-lite"/>
    </source>
</evidence>
<gene>
    <name evidence="4" type="ORF">H9932_12845</name>
</gene>
<dbReference type="PANTHER" id="PTHR11815">
    <property type="entry name" value="SUCCINYL-COA SYNTHETASE BETA CHAIN"/>
    <property type="match status" value="1"/>
</dbReference>
<keyword evidence="1" id="KW-0547">Nucleotide-binding</keyword>
<feature type="compositionally biased region" description="Basic and acidic residues" evidence="2">
    <location>
        <begin position="64"/>
        <end position="73"/>
    </location>
</feature>
<evidence type="ECO:0000259" key="3">
    <source>
        <dbReference type="PROSITE" id="PS50975"/>
    </source>
</evidence>
<feature type="non-terminal residue" evidence="4">
    <location>
        <position position="80"/>
    </location>
</feature>
<evidence type="ECO:0000313" key="4">
    <source>
        <dbReference type="EMBL" id="HJC70546.1"/>
    </source>
</evidence>
<dbReference type="GO" id="GO:0042709">
    <property type="term" value="C:succinate-CoA ligase complex"/>
    <property type="evidence" value="ECO:0007669"/>
    <property type="project" value="TreeGrafter"/>
</dbReference>
<dbReference type="PANTHER" id="PTHR11815:SF10">
    <property type="entry name" value="SUCCINATE--COA LIGASE [GDP-FORMING] SUBUNIT BETA, MITOCHONDRIAL"/>
    <property type="match status" value="1"/>
</dbReference>
<proteinExistence type="predicted"/>
<organism evidence="4 5">
    <name type="scientific">Candidatus Brachybacterium intestinipullorum</name>
    <dbReference type="NCBI Taxonomy" id="2838512"/>
    <lineage>
        <taxon>Bacteria</taxon>
        <taxon>Bacillati</taxon>
        <taxon>Actinomycetota</taxon>
        <taxon>Actinomycetes</taxon>
        <taxon>Micrococcales</taxon>
        <taxon>Dermabacteraceae</taxon>
        <taxon>Brachybacterium</taxon>
    </lineage>
</organism>
<dbReference type="Gene3D" id="3.30.1490.20">
    <property type="entry name" value="ATP-grasp fold, A domain"/>
    <property type="match status" value="1"/>
</dbReference>
<dbReference type="Pfam" id="PF08442">
    <property type="entry name" value="ATP-grasp_2"/>
    <property type="match status" value="1"/>
</dbReference>
<dbReference type="GO" id="GO:0004775">
    <property type="term" value="F:succinate-CoA ligase (ADP-forming) activity"/>
    <property type="evidence" value="ECO:0007669"/>
    <property type="project" value="TreeGrafter"/>
</dbReference>
<dbReference type="GO" id="GO:0005829">
    <property type="term" value="C:cytosol"/>
    <property type="evidence" value="ECO:0007669"/>
    <property type="project" value="TreeGrafter"/>
</dbReference>
<dbReference type="InterPro" id="IPR013650">
    <property type="entry name" value="ATP-grasp_succ-CoA_synth-type"/>
</dbReference>
<name>A0A9D2Q1D5_9MICO</name>
<dbReference type="AlphaFoldDB" id="A0A9D2Q1D5"/>
<dbReference type="InterPro" id="IPR013815">
    <property type="entry name" value="ATP_grasp_subdomain_1"/>
</dbReference>
<dbReference type="GO" id="GO:0005524">
    <property type="term" value="F:ATP binding"/>
    <property type="evidence" value="ECO:0007669"/>
    <property type="project" value="UniProtKB-UniRule"/>
</dbReference>
<dbReference type="GO" id="GO:0006104">
    <property type="term" value="P:succinyl-CoA metabolic process"/>
    <property type="evidence" value="ECO:0007669"/>
    <property type="project" value="TreeGrafter"/>
</dbReference>
<reference evidence="4" key="1">
    <citation type="journal article" date="2021" name="PeerJ">
        <title>Extensive microbial diversity within the chicken gut microbiome revealed by metagenomics and culture.</title>
        <authorList>
            <person name="Gilroy R."/>
            <person name="Ravi A."/>
            <person name="Getino M."/>
            <person name="Pursley I."/>
            <person name="Horton D.L."/>
            <person name="Alikhan N.F."/>
            <person name="Baker D."/>
            <person name="Gharbi K."/>
            <person name="Hall N."/>
            <person name="Watson M."/>
            <person name="Adriaenssens E.M."/>
            <person name="Foster-Nyarko E."/>
            <person name="Jarju S."/>
            <person name="Secka A."/>
            <person name="Antonio M."/>
            <person name="Oren A."/>
            <person name="Chaudhuri R.R."/>
            <person name="La Ragione R."/>
            <person name="Hildebrand F."/>
            <person name="Pallen M.J."/>
        </authorList>
    </citation>
    <scope>NUCLEOTIDE SEQUENCE</scope>
    <source>
        <strain evidence="4">CHK130-7132</strain>
    </source>
</reference>
<reference evidence="4" key="2">
    <citation type="submission" date="2021-04" db="EMBL/GenBank/DDBJ databases">
        <authorList>
            <person name="Gilroy R."/>
        </authorList>
    </citation>
    <scope>NUCLEOTIDE SEQUENCE</scope>
    <source>
        <strain evidence="4">CHK130-7132</strain>
    </source>
</reference>
<feature type="region of interest" description="Disordered" evidence="2">
    <location>
        <begin position="53"/>
        <end position="80"/>
    </location>
</feature>
<dbReference type="GO" id="GO:0006099">
    <property type="term" value="P:tricarboxylic acid cycle"/>
    <property type="evidence" value="ECO:0007669"/>
    <property type="project" value="TreeGrafter"/>
</dbReference>
<accession>A0A9D2Q1D5</accession>
<dbReference type="SUPFAM" id="SSF56059">
    <property type="entry name" value="Glutathione synthetase ATP-binding domain-like"/>
    <property type="match status" value="1"/>
</dbReference>
<evidence type="ECO:0000313" key="5">
    <source>
        <dbReference type="Proteomes" id="UP000823854"/>
    </source>
</evidence>
<sequence length="80" mass="8263">MDLYEYQARDLFEKHGVPVLGGVVAEDPAAAKAGAEQLGTPVVVVKAQVKTGGRGKAGGVKIAKSPEEAEQKASEILGMD</sequence>
<keyword evidence="1" id="KW-0067">ATP-binding</keyword>
<dbReference type="Proteomes" id="UP000823854">
    <property type="component" value="Unassembled WGS sequence"/>
</dbReference>
<feature type="domain" description="ATP-grasp" evidence="3">
    <location>
        <begin position="9"/>
        <end position="55"/>
    </location>
</feature>
<dbReference type="EMBL" id="DWWC01000269">
    <property type="protein sequence ID" value="HJC70546.1"/>
    <property type="molecule type" value="Genomic_DNA"/>
</dbReference>
<dbReference type="GO" id="GO:0046872">
    <property type="term" value="F:metal ion binding"/>
    <property type="evidence" value="ECO:0007669"/>
    <property type="project" value="InterPro"/>
</dbReference>